<protein>
    <submittedName>
        <fullName evidence="2">Uncharacterized protein</fullName>
    </submittedName>
</protein>
<dbReference type="AlphaFoldDB" id="A8ND83"/>
<evidence type="ECO:0000256" key="1">
    <source>
        <dbReference type="SAM" id="MobiDB-lite"/>
    </source>
</evidence>
<reference evidence="2 3" key="1">
    <citation type="journal article" date="2010" name="Proc. Natl. Acad. Sci. U.S.A.">
        <title>Insights into evolution of multicellular fungi from the assembled chromosomes of the mushroom Coprinopsis cinerea (Coprinus cinereus).</title>
        <authorList>
            <person name="Stajich J.E."/>
            <person name="Wilke S.K."/>
            <person name="Ahren D."/>
            <person name="Au C.H."/>
            <person name="Birren B.W."/>
            <person name="Borodovsky M."/>
            <person name="Burns C."/>
            <person name="Canback B."/>
            <person name="Casselton L.A."/>
            <person name="Cheng C.K."/>
            <person name="Deng J."/>
            <person name="Dietrich F.S."/>
            <person name="Fargo D.C."/>
            <person name="Farman M.L."/>
            <person name="Gathman A.C."/>
            <person name="Goldberg J."/>
            <person name="Guigo R."/>
            <person name="Hoegger P.J."/>
            <person name="Hooker J.B."/>
            <person name="Huggins A."/>
            <person name="James T.Y."/>
            <person name="Kamada T."/>
            <person name="Kilaru S."/>
            <person name="Kodira C."/>
            <person name="Kues U."/>
            <person name="Kupfer D."/>
            <person name="Kwan H.S."/>
            <person name="Lomsadze A."/>
            <person name="Li W."/>
            <person name="Lilly W.W."/>
            <person name="Ma L.J."/>
            <person name="Mackey A.J."/>
            <person name="Manning G."/>
            <person name="Martin F."/>
            <person name="Muraguchi H."/>
            <person name="Natvig D.O."/>
            <person name="Palmerini H."/>
            <person name="Ramesh M.A."/>
            <person name="Rehmeyer C.J."/>
            <person name="Roe B.A."/>
            <person name="Shenoy N."/>
            <person name="Stanke M."/>
            <person name="Ter-Hovhannisyan V."/>
            <person name="Tunlid A."/>
            <person name="Velagapudi R."/>
            <person name="Vision T.J."/>
            <person name="Zeng Q."/>
            <person name="Zolan M.E."/>
            <person name="Pukkila P.J."/>
        </authorList>
    </citation>
    <scope>NUCLEOTIDE SEQUENCE [LARGE SCALE GENOMIC DNA]</scope>
    <source>
        <strain evidence="3">Okayama-7 / 130 / ATCC MYA-4618 / FGSC 9003</strain>
    </source>
</reference>
<evidence type="ECO:0000313" key="3">
    <source>
        <dbReference type="Proteomes" id="UP000001861"/>
    </source>
</evidence>
<feature type="region of interest" description="Disordered" evidence="1">
    <location>
        <begin position="69"/>
        <end position="113"/>
    </location>
</feature>
<name>A8ND83_COPC7</name>
<dbReference type="VEuPathDB" id="FungiDB:CC1G_08552"/>
<dbReference type="OMA" id="FCMVGGV"/>
<dbReference type="KEGG" id="cci:CC1G_08552"/>
<dbReference type="GeneID" id="6009213"/>
<proteinExistence type="predicted"/>
<dbReference type="RefSeq" id="XP_001832724.2">
    <property type="nucleotide sequence ID" value="XM_001832672.2"/>
</dbReference>
<comment type="caution">
    <text evidence="2">The sequence shown here is derived from an EMBL/GenBank/DDBJ whole genome shotgun (WGS) entry which is preliminary data.</text>
</comment>
<sequence>MHETVATKGQYRKEFFILNSPEIYRKTKEAVKDFPAASNITVVAVNAVSPIRKPMSLSPEMRSLHPLLRPRREQPNGQGNGGGTDDSGSDDDREDNMPGYVEPEDGREGRPTLPAYENATFQTAHAVNLQINNLNVSHRDNRITATSLVSISASSIDELSTEIIRAIDTTCGSHETAMACNWGSGPFAAGLTISQAVQFPSWFINVGVPGDTRIDGFGSGVTRQVLSSAVGKACQRLGASAIVDREFLHLLFPSVSAFVGLIPEDHGQGIAYSQPLQLFFQSCLEDFQVTYGQPAQSAEDRQMIIHAAVTGSLLCHPVEEDQADCRLFQAFSKGFNIPLAGGGGLKPLDFTFSDEITREDQEAFSNAFKRYVHGVGHPGSPEIEAMVSAETRAAEAHDALYRAKRVAMVTTGVDLLPHQGQNIKIELSSAPPPDSYRQRLADVERQALLGYVQACFFKVIFFLSDPLRTALQQWNKPLGEDTRMDIILHQTFCMVGGVEDGYTL</sequence>
<evidence type="ECO:0000313" key="2">
    <source>
        <dbReference type="EMBL" id="EAU89144.2"/>
    </source>
</evidence>
<keyword evidence="3" id="KW-1185">Reference proteome</keyword>
<dbReference type="Proteomes" id="UP000001861">
    <property type="component" value="Unassembled WGS sequence"/>
</dbReference>
<dbReference type="HOGENOM" id="CLU_540802_0_0_1"/>
<organism evidence="2 3">
    <name type="scientific">Coprinopsis cinerea (strain Okayama-7 / 130 / ATCC MYA-4618 / FGSC 9003)</name>
    <name type="common">Inky cap fungus</name>
    <name type="synonym">Hormographiella aspergillata</name>
    <dbReference type="NCBI Taxonomy" id="240176"/>
    <lineage>
        <taxon>Eukaryota</taxon>
        <taxon>Fungi</taxon>
        <taxon>Dikarya</taxon>
        <taxon>Basidiomycota</taxon>
        <taxon>Agaricomycotina</taxon>
        <taxon>Agaricomycetes</taxon>
        <taxon>Agaricomycetidae</taxon>
        <taxon>Agaricales</taxon>
        <taxon>Agaricineae</taxon>
        <taxon>Psathyrellaceae</taxon>
        <taxon>Coprinopsis</taxon>
    </lineage>
</organism>
<accession>A8ND83</accession>
<gene>
    <name evidence="2" type="ORF">CC1G_08552</name>
</gene>
<dbReference type="InParanoid" id="A8ND83"/>
<dbReference type="EMBL" id="AACS02000009">
    <property type="protein sequence ID" value="EAU89144.2"/>
    <property type="molecule type" value="Genomic_DNA"/>
</dbReference>